<evidence type="ECO:0000256" key="1">
    <source>
        <dbReference type="SAM" id="SignalP"/>
    </source>
</evidence>
<protein>
    <submittedName>
        <fullName evidence="3">Uncharacterized protein</fullName>
    </submittedName>
</protein>
<feature type="chain" id="PRO_5036412671" evidence="1">
    <location>
        <begin position="17"/>
        <end position="112"/>
    </location>
</feature>
<keyword evidence="1" id="KW-0732">Signal</keyword>
<organism evidence="3 4">
    <name type="scientific">Rotaria sordida</name>
    <dbReference type="NCBI Taxonomy" id="392033"/>
    <lineage>
        <taxon>Eukaryota</taxon>
        <taxon>Metazoa</taxon>
        <taxon>Spiralia</taxon>
        <taxon>Gnathifera</taxon>
        <taxon>Rotifera</taxon>
        <taxon>Eurotatoria</taxon>
        <taxon>Bdelloidea</taxon>
        <taxon>Philodinida</taxon>
        <taxon>Philodinidae</taxon>
        <taxon>Rotaria</taxon>
    </lineage>
</organism>
<sequence>MFVMFVLIRRFHHVNILYLTVATVSIKKQVFTIYVPVPCVFTRSCTLDDICTSCKQCNCPYGKREYTKNVSMKIKPISSILAGNCQAQIDIETNLRGKCCVIINNISIKANK</sequence>
<dbReference type="AlphaFoldDB" id="A0A816B292"/>
<keyword evidence="4" id="KW-1185">Reference proteome</keyword>
<evidence type="ECO:0000313" key="4">
    <source>
        <dbReference type="Proteomes" id="UP000663870"/>
    </source>
</evidence>
<dbReference type="Proteomes" id="UP000663854">
    <property type="component" value="Unassembled WGS sequence"/>
</dbReference>
<reference evidence="3" key="1">
    <citation type="submission" date="2021-02" db="EMBL/GenBank/DDBJ databases">
        <authorList>
            <person name="Nowell W R."/>
        </authorList>
    </citation>
    <scope>NUCLEOTIDE SEQUENCE</scope>
</reference>
<comment type="caution">
    <text evidence="3">The sequence shown here is derived from an EMBL/GenBank/DDBJ whole genome shotgun (WGS) entry which is preliminary data.</text>
</comment>
<accession>A0A816B292</accession>
<name>A0A816B292_9BILA</name>
<proteinExistence type="predicted"/>
<evidence type="ECO:0000313" key="2">
    <source>
        <dbReference type="EMBL" id="CAF1359168.1"/>
    </source>
</evidence>
<dbReference type="Proteomes" id="UP000663870">
    <property type="component" value="Unassembled WGS sequence"/>
</dbReference>
<dbReference type="EMBL" id="CAJNOL010005476">
    <property type="protein sequence ID" value="CAF1605731.1"/>
    <property type="molecule type" value="Genomic_DNA"/>
</dbReference>
<evidence type="ECO:0000313" key="3">
    <source>
        <dbReference type="EMBL" id="CAF1605731.1"/>
    </source>
</evidence>
<gene>
    <name evidence="3" type="ORF">JXQ802_LOCUS48819</name>
    <name evidence="2" type="ORF">PYM288_LOCUS32789</name>
</gene>
<feature type="signal peptide" evidence="1">
    <location>
        <begin position="1"/>
        <end position="16"/>
    </location>
</feature>
<dbReference type="EMBL" id="CAJNOH010004088">
    <property type="protein sequence ID" value="CAF1359168.1"/>
    <property type="molecule type" value="Genomic_DNA"/>
</dbReference>